<keyword evidence="2" id="KW-1185">Reference proteome</keyword>
<protein>
    <submittedName>
        <fullName evidence="1">Uncharacterized protein</fullName>
    </submittedName>
</protein>
<dbReference type="EMBL" id="JAUCMX010000025">
    <property type="protein sequence ID" value="KAK3511274.1"/>
    <property type="molecule type" value="Genomic_DNA"/>
</dbReference>
<comment type="caution">
    <text evidence="1">The sequence shown here is derived from an EMBL/GenBank/DDBJ whole genome shotgun (WGS) entry which is preliminary data.</text>
</comment>
<sequence length="107" mass="11625">MYAYNRSNVVQPGFQVVQARESQMIIQPQRQTVVMPAPQPAMMIQPAAPSVRVIQAPAPPVQVIQAPAPAVHVIQAPAPTCLSSVLLKSWRTWTTLSCDENSSGILH</sequence>
<dbReference type="AlphaFoldDB" id="A0AAE0ULB8"/>
<name>A0AAE0ULB8_9TELE</name>
<reference evidence="1" key="1">
    <citation type="submission" date="2023-06" db="EMBL/GenBank/DDBJ databases">
        <title>Male Hemibagrus guttatus genome.</title>
        <authorList>
            <person name="Bian C."/>
        </authorList>
    </citation>
    <scope>NUCLEOTIDE SEQUENCE</scope>
    <source>
        <strain evidence="1">Male_cb2023</strain>
        <tissue evidence="1">Muscle</tissue>
    </source>
</reference>
<gene>
    <name evidence="1" type="ORF">QTP70_034680</name>
</gene>
<organism evidence="1 2">
    <name type="scientific">Hemibagrus guttatus</name>
    <dbReference type="NCBI Taxonomy" id="175788"/>
    <lineage>
        <taxon>Eukaryota</taxon>
        <taxon>Metazoa</taxon>
        <taxon>Chordata</taxon>
        <taxon>Craniata</taxon>
        <taxon>Vertebrata</taxon>
        <taxon>Euteleostomi</taxon>
        <taxon>Actinopterygii</taxon>
        <taxon>Neopterygii</taxon>
        <taxon>Teleostei</taxon>
        <taxon>Ostariophysi</taxon>
        <taxon>Siluriformes</taxon>
        <taxon>Bagridae</taxon>
        <taxon>Hemibagrus</taxon>
    </lineage>
</organism>
<proteinExistence type="predicted"/>
<accession>A0AAE0ULB8</accession>
<dbReference type="Proteomes" id="UP001274896">
    <property type="component" value="Unassembled WGS sequence"/>
</dbReference>
<evidence type="ECO:0000313" key="1">
    <source>
        <dbReference type="EMBL" id="KAK3511274.1"/>
    </source>
</evidence>
<evidence type="ECO:0000313" key="2">
    <source>
        <dbReference type="Proteomes" id="UP001274896"/>
    </source>
</evidence>